<dbReference type="PANTHER" id="PTHR42715:SF10">
    <property type="entry name" value="BETA-GLUCOSIDASE"/>
    <property type="match status" value="1"/>
</dbReference>
<comment type="similarity">
    <text evidence="1 6">Belongs to the glycosyl hydrolase 3 family.</text>
</comment>
<comment type="function">
    <text evidence="4">Catalyzes the hydrolysis of a non-reducing terminal alpha-L-arabinopyranosidic linkage in ginsenoside Rb2 (alpha-L-arabinopyranosyl-(1-&gt;6)-alpha-D-glucopyranosyl) to release alpha-D-glucopyranosyl (Rd). It is not able to hydrolyze alpha-L-arabinofuranosyl-(1-&gt;6)-alpha-D-glucopyranosyl (Rc).</text>
</comment>
<dbReference type="InterPro" id="IPR019800">
    <property type="entry name" value="Glyco_hydro_3_AS"/>
</dbReference>
<dbReference type="Gene3D" id="2.60.40.10">
    <property type="entry name" value="Immunoglobulins"/>
    <property type="match status" value="1"/>
</dbReference>
<evidence type="ECO:0000313" key="8">
    <source>
        <dbReference type="EMBL" id="MBB2891203.1"/>
    </source>
</evidence>
<dbReference type="EMBL" id="JACHVQ010000001">
    <property type="protein sequence ID" value="MBB2891203.1"/>
    <property type="molecule type" value="Genomic_DNA"/>
</dbReference>
<evidence type="ECO:0000256" key="3">
    <source>
        <dbReference type="ARBA" id="ARBA00023277"/>
    </source>
</evidence>
<dbReference type="Pfam" id="PF14310">
    <property type="entry name" value="Fn3-like"/>
    <property type="match status" value="1"/>
</dbReference>
<dbReference type="SUPFAM" id="SSF51445">
    <property type="entry name" value="(Trans)glycosidases"/>
    <property type="match status" value="1"/>
</dbReference>
<dbReference type="AlphaFoldDB" id="A0A839N594"/>
<dbReference type="PANTHER" id="PTHR42715">
    <property type="entry name" value="BETA-GLUCOSIDASE"/>
    <property type="match status" value="1"/>
</dbReference>
<gene>
    <name evidence="8" type="ORF">FHU39_001187</name>
</gene>
<comment type="caution">
    <text evidence="8">The sequence shown here is derived from an EMBL/GenBank/DDBJ whole genome shotgun (WGS) entry which is preliminary data.</text>
</comment>
<reference evidence="8 9" key="1">
    <citation type="submission" date="2020-08" db="EMBL/GenBank/DDBJ databases">
        <title>Sequencing the genomes of 1000 actinobacteria strains.</title>
        <authorList>
            <person name="Klenk H.-P."/>
        </authorList>
    </citation>
    <scope>NUCLEOTIDE SEQUENCE [LARGE SCALE GENOMIC DNA]</scope>
    <source>
        <strain evidence="8 9">DSM 105369</strain>
    </source>
</reference>
<dbReference type="SUPFAM" id="SSF52279">
    <property type="entry name" value="Beta-D-glucan exohydrolase, C-terminal domain"/>
    <property type="match status" value="1"/>
</dbReference>
<dbReference type="InterPro" id="IPR013783">
    <property type="entry name" value="Ig-like_fold"/>
</dbReference>
<dbReference type="SMART" id="SM01217">
    <property type="entry name" value="Fn3_like"/>
    <property type="match status" value="1"/>
</dbReference>
<keyword evidence="9" id="KW-1185">Reference proteome</keyword>
<organism evidence="8 9">
    <name type="scientific">Flexivirga oryzae</name>
    <dbReference type="NCBI Taxonomy" id="1794944"/>
    <lineage>
        <taxon>Bacteria</taxon>
        <taxon>Bacillati</taxon>
        <taxon>Actinomycetota</taxon>
        <taxon>Actinomycetes</taxon>
        <taxon>Micrococcales</taxon>
        <taxon>Dermacoccaceae</taxon>
        <taxon>Flexivirga</taxon>
    </lineage>
</organism>
<proteinExistence type="inferred from homology"/>
<dbReference type="PROSITE" id="PS00775">
    <property type="entry name" value="GLYCOSYL_HYDROL_F3"/>
    <property type="match status" value="1"/>
</dbReference>
<dbReference type="InterPro" id="IPR001764">
    <property type="entry name" value="Glyco_hydro_3_N"/>
</dbReference>
<sequence length="747" mass="79126">MTPEQPVPDVSTLPVRVKAGLLVGKDFWSTMDAPDHGVGSVQMSDGPHGVRHATGDELGLNDASPATCFPPAVAVGCSWDPEVARRIGESVAREARSLGIDIVLGPGINIKRTPLCGRNFEYYSEDPHLAGELGVAHVDGQQGAGVGASVKHFAANNQETERMRVDVIVDDRTLREIYLPAFEAVVKRSAPATVMASYNLLGGLHATEHPWLLTTLLREEWGFEGVTVSDWGATGDPVASVAAGLDLQMPGRSEEAVDAIAAAVEDGHLSEADLDRAAASVLGLRAWVAERAEPFDVDAHHRLAREAAASCAVLLKNDESVLPLSTDARIAVIGQFARTPRYQGAGSSHINATRIDAALDSIRSLAGNVEFAAGFALDGTGDAVQLRDEAVGVAGASDVAVVFAGLPDAAESEGFDRAELSLPDDQIAVINAVAEVAPRTVVVLSHGGVVTMEEWHEQVDAVLDCFLLGQAGGSATADLLFGVANPSGHLAESVPLELRHTTSFLNFPGDHLEVRYGEGVFVGYRGYETTGAPVRYPFGHGLSYTTFETSRLRVDATGAATAAVRVTVANTGPCAGRHVVQLYVGSDAGPVHRPVRELRAFRSVWLEPEETREVEFDLDDRAFSYWDVTDHAWVVPAGDYRIEIGASAHDVVAAQTVSLTGNAPVRALSRTSSIDEWLNHPLIGGPVLVEALGRYLPEDQGALIRSDPAVLRIMGSMEAEKAMRMFGLADALPALDELVARSAGSAG</sequence>
<dbReference type="InterPro" id="IPR017853">
    <property type="entry name" value="GH"/>
</dbReference>
<keyword evidence="3" id="KW-0119">Carbohydrate metabolism</keyword>
<dbReference type="Pfam" id="PF00933">
    <property type="entry name" value="Glyco_hydro_3"/>
    <property type="match status" value="1"/>
</dbReference>
<name>A0A839N594_9MICO</name>
<keyword evidence="6 8" id="KW-0326">Glycosidase</keyword>
<accession>A0A839N594</accession>
<evidence type="ECO:0000256" key="1">
    <source>
        <dbReference type="ARBA" id="ARBA00005336"/>
    </source>
</evidence>
<dbReference type="RefSeq" id="WP_221185146.1">
    <property type="nucleotide sequence ID" value="NZ_JACHVQ010000001.1"/>
</dbReference>
<keyword evidence="2 6" id="KW-0378">Hydrolase</keyword>
<feature type="domain" description="Fibronectin type III-like" evidence="7">
    <location>
        <begin position="578"/>
        <end position="648"/>
    </location>
</feature>
<dbReference type="InterPro" id="IPR036962">
    <property type="entry name" value="Glyco_hydro_3_N_sf"/>
</dbReference>
<dbReference type="InterPro" id="IPR036881">
    <property type="entry name" value="Glyco_hydro_3_C_sf"/>
</dbReference>
<dbReference type="GO" id="GO:0005975">
    <property type="term" value="P:carbohydrate metabolic process"/>
    <property type="evidence" value="ECO:0007669"/>
    <property type="project" value="InterPro"/>
</dbReference>
<dbReference type="Gene3D" id="3.40.50.1700">
    <property type="entry name" value="Glycoside hydrolase family 3 C-terminal domain"/>
    <property type="match status" value="1"/>
</dbReference>
<dbReference type="GO" id="GO:0008422">
    <property type="term" value="F:beta-glucosidase activity"/>
    <property type="evidence" value="ECO:0007669"/>
    <property type="project" value="UniProtKB-ARBA"/>
</dbReference>
<dbReference type="Pfam" id="PF01915">
    <property type="entry name" value="Glyco_hydro_3_C"/>
    <property type="match status" value="1"/>
</dbReference>
<evidence type="ECO:0000256" key="2">
    <source>
        <dbReference type="ARBA" id="ARBA00022801"/>
    </source>
</evidence>
<dbReference type="FunFam" id="2.60.40.10:FF:000495">
    <property type="entry name" value="Periplasmic beta-glucosidase"/>
    <property type="match status" value="1"/>
</dbReference>
<evidence type="ECO:0000256" key="4">
    <source>
        <dbReference type="ARBA" id="ARBA00058905"/>
    </source>
</evidence>
<dbReference type="InterPro" id="IPR050288">
    <property type="entry name" value="Cellulose_deg_GH3"/>
</dbReference>
<dbReference type="Proteomes" id="UP000559182">
    <property type="component" value="Unassembled WGS sequence"/>
</dbReference>
<dbReference type="InterPro" id="IPR026891">
    <property type="entry name" value="Fn3-like"/>
</dbReference>
<dbReference type="Gene3D" id="3.20.20.300">
    <property type="entry name" value="Glycoside hydrolase, family 3, N-terminal domain"/>
    <property type="match status" value="1"/>
</dbReference>
<protein>
    <recommendedName>
        <fullName evidence="5">Exo-alpha-(1-&gt;6)-L-arabinopyranosidase</fullName>
    </recommendedName>
</protein>
<evidence type="ECO:0000259" key="7">
    <source>
        <dbReference type="SMART" id="SM01217"/>
    </source>
</evidence>
<evidence type="ECO:0000256" key="5">
    <source>
        <dbReference type="ARBA" id="ARBA00074219"/>
    </source>
</evidence>
<evidence type="ECO:0000313" key="9">
    <source>
        <dbReference type="Proteomes" id="UP000559182"/>
    </source>
</evidence>
<evidence type="ECO:0000256" key="6">
    <source>
        <dbReference type="RuleBase" id="RU361161"/>
    </source>
</evidence>
<dbReference type="InterPro" id="IPR002772">
    <property type="entry name" value="Glyco_hydro_3_C"/>
</dbReference>
<dbReference type="PRINTS" id="PR00133">
    <property type="entry name" value="GLHYDRLASE3"/>
</dbReference>